<keyword evidence="3" id="KW-1185">Reference proteome</keyword>
<dbReference type="PROSITE" id="PS51257">
    <property type="entry name" value="PROKAR_LIPOPROTEIN"/>
    <property type="match status" value="1"/>
</dbReference>
<comment type="caution">
    <text evidence="2">The sequence shown here is derived from an EMBL/GenBank/DDBJ whole genome shotgun (WGS) entry which is preliminary data.</text>
</comment>
<dbReference type="EMBL" id="JOJP01000001">
    <property type="protein sequence ID" value="KEI72458.1"/>
    <property type="molecule type" value="Genomic_DNA"/>
</dbReference>
<dbReference type="AlphaFoldDB" id="A0A081KE82"/>
<reference evidence="2 3" key="1">
    <citation type="submission" date="2014-06" db="EMBL/GenBank/DDBJ databases">
        <title>Whole Genome Sequences of Three Symbiotic Endozoicomonas Bacteria.</title>
        <authorList>
            <person name="Neave M.J."/>
            <person name="Apprill A."/>
            <person name="Voolstra C.R."/>
        </authorList>
    </citation>
    <scope>NUCLEOTIDE SEQUENCE [LARGE SCALE GENOMIC DNA]</scope>
    <source>
        <strain evidence="2 3">DSM 22380</strain>
    </source>
</reference>
<sequence length="189" mass="21736">MSVVNRLRRYAVVILAVVLSGCTSQKVDWDYDTERSLTGLTTYRWIEPTQDSQKLGYQFEALMDQRVHNAVDGVLQTRGFQRVDSDKTEVDFLVNYIAGQKTRREERQVTTSFGYGFSPWGLGVSTDSRVQEYEEGSLIIDIIDPETKQVVWRGRSRARIQEDLSPEQRTVRINEAVAKILEGFPRPEK</sequence>
<feature type="domain" description="DUF4136" evidence="1">
    <location>
        <begin position="27"/>
        <end position="185"/>
    </location>
</feature>
<proteinExistence type="predicted"/>
<dbReference type="InterPro" id="IPR025411">
    <property type="entry name" value="DUF4136"/>
</dbReference>
<protein>
    <recommendedName>
        <fullName evidence="1">DUF4136 domain-containing protein</fullName>
    </recommendedName>
</protein>
<dbReference type="RefSeq" id="WP_020584804.1">
    <property type="nucleotide sequence ID" value="NZ_JOJP01000001.1"/>
</dbReference>
<evidence type="ECO:0000313" key="2">
    <source>
        <dbReference type="EMBL" id="KEI72458.1"/>
    </source>
</evidence>
<accession>A0A081KE82</accession>
<dbReference type="Proteomes" id="UP000027997">
    <property type="component" value="Unassembled WGS sequence"/>
</dbReference>
<gene>
    <name evidence="2" type="ORF">GV64_18530</name>
</gene>
<dbReference type="Pfam" id="PF13590">
    <property type="entry name" value="DUF4136"/>
    <property type="match status" value="1"/>
</dbReference>
<dbReference type="eggNOG" id="ENOG5032YB2">
    <property type="taxonomic scope" value="Bacteria"/>
</dbReference>
<name>A0A081KE82_9GAMM</name>
<evidence type="ECO:0000259" key="1">
    <source>
        <dbReference type="Pfam" id="PF13590"/>
    </source>
</evidence>
<dbReference type="Gene3D" id="3.30.160.670">
    <property type="match status" value="1"/>
</dbReference>
<evidence type="ECO:0000313" key="3">
    <source>
        <dbReference type="Proteomes" id="UP000027997"/>
    </source>
</evidence>
<dbReference type="STRING" id="305900.GV64_18530"/>
<organism evidence="2 3">
    <name type="scientific">Endozoicomonas elysicola</name>
    <dbReference type="NCBI Taxonomy" id="305900"/>
    <lineage>
        <taxon>Bacteria</taxon>
        <taxon>Pseudomonadati</taxon>
        <taxon>Pseudomonadota</taxon>
        <taxon>Gammaproteobacteria</taxon>
        <taxon>Oceanospirillales</taxon>
        <taxon>Endozoicomonadaceae</taxon>
        <taxon>Endozoicomonas</taxon>
    </lineage>
</organism>